<dbReference type="FunCoup" id="F0ZGA2">
    <property type="interactions" value="140"/>
</dbReference>
<dbReference type="PANTHER" id="PTHR39532">
    <property type="entry name" value="F-BOX DOMAIN-CONTAINING PROTEIN-RELATED"/>
    <property type="match status" value="1"/>
</dbReference>
<dbReference type="VEuPathDB" id="AmoebaDB:DICPUDRAFT_77327"/>
<dbReference type="AlphaFoldDB" id="F0ZGA2"/>
<dbReference type="eggNOG" id="ENOG502RINE">
    <property type="taxonomic scope" value="Eukaryota"/>
</dbReference>
<dbReference type="STRING" id="5786.F0ZGA2"/>
<evidence type="ECO:0000256" key="1">
    <source>
        <dbReference type="SAM" id="MobiDB-lite"/>
    </source>
</evidence>
<dbReference type="EMBL" id="GL871010">
    <property type="protein sequence ID" value="EGC37025.1"/>
    <property type="molecule type" value="Genomic_DNA"/>
</dbReference>
<name>F0ZGA2_DICPU</name>
<dbReference type="Proteomes" id="UP000001064">
    <property type="component" value="Unassembled WGS sequence"/>
</dbReference>
<evidence type="ECO:0000313" key="2">
    <source>
        <dbReference type="EMBL" id="EGC37025.1"/>
    </source>
</evidence>
<evidence type="ECO:0000313" key="3">
    <source>
        <dbReference type="Proteomes" id="UP000001064"/>
    </source>
</evidence>
<protein>
    <submittedName>
        <fullName evidence="2">Uncharacterized protein</fullName>
    </submittedName>
</protein>
<dbReference type="OrthoDB" id="10687768at2759"/>
<keyword evidence="3" id="KW-1185">Reference proteome</keyword>
<organism evidence="2 3">
    <name type="scientific">Dictyostelium purpureum</name>
    <name type="common">Slime mold</name>
    <dbReference type="NCBI Taxonomy" id="5786"/>
    <lineage>
        <taxon>Eukaryota</taxon>
        <taxon>Amoebozoa</taxon>
        <taxon>Evosea</taxon>
        <taxon>Eumycetozoa</taxon>
        <taxon>Dictyostelia</taxon>
        <taxon>Dictyosteliales</taxon>
        <taxon>Dictyosteliaceae</taxon>
        <taxon>Dictyostelium</taxon>
    </lineage>
</organism>
<dbReference type="PANTHER" id="PTHR39532:SF4">
    <property type="entry name" value="F-BOX DOMAIN-CONTAINING PROTEIN"/>
    <property type="match status" value="1"/>
</dbReference>
<feature type="region of interest" description="Disordered" evidence="1">
    <location>
        <begin position="585"/>
        <end position="610"/>
    </location>
</feature>
<accession>F0ZGA2</accession>
<dbReference type="InParanoid" id="F0ZGA2"/>
<sequence>MINENSLVDIFAYYTKINYSPYEIDGEYKFVETLNFYNNKYTIDRNNLIKKILEDLKSIINQNPTISNNRTPQTHKYYEFNNYKLITKYSYTDINSISDSIIPYDEAISFFENNIKSNNEIIRLISILEFFQYFMNKHHRNQIEFYRFLTKVFYDPSPYIPTTLNFFKSRFINYNFILISYIFNNIEMCDWLFNCCKDEDINKRIDSLINPRDILINIDSLASFISKKCIPISNNQIKFLDKIKNHLNTFLIDKTFYYKINDIINNQHRKINKNNSGSNNEIISNNNVFYIYKLKDSIITNIIDKLININLCNINDIIISLALVSKKFFNLLKDYIRNFNWNRENISTIIKSHFNGDSKFCLLEDSIIVNNYIYYETIIATTPYEKINKVFSSLESISINYSLFTSPTCSKYGIQYDFLDNSFFIHPPSTGMKSLKSIEVIGNVEDYIQPNTHELYQSRNLNLIKYITIHCSCKLEKLIYSPIISNNQIDTKLISTILRYHHSTLKSIIIKINQGEFKSSIIQFILNLVNYYYPNIKLIFNYKNSNTDYDFSKDLNNININNYTPNFNNNNHNYSINNYNYNISSSNDSTLEEESDMQSIDDNQNDNDDYEDEFYVDDYQDFEYDDNYNHNFEEFV</sequence>
<proteinExistence type="predicted"/>
<reference evidence="3" key="1">
    <citation type="journal article" date="2011" name="Genome Biol.">
        <title>Comparative genomics of the social amoebae Dictyostelium discoideum and Dictyostelium purpureum.</title>
        <authorList>
            <consortium name="US DOE Joint Genome Institute (JGI-PGF)"/>
            <person name="Sucgang R."/>
            <person name="Kuo A."/>
            <person name="Tian X."/>
            <person name="Salerno W."/>
            <person name="Parikh A."/>
            <person name="Feasley C.L."/>
            <person name="Dalin E."/>
            <person name="Tu H."/>
            <person name="Huang E."/>
            <person name="Barry K."/>
            <person name="Lindquist E."/>
            <person name="Shapiro H."/>
            <person name="Bruce D."/>
            <person name="Schmutz J."/>
            <person name="Salamov A."/>
            <person name="Fey P."/>
            <person name="Gaudet P."/>
            <person name="Anjard C."/>
            <person name="Babu M.M."/>
            <person name="Basu S."/>
            <person name="Bushmanova Y."/>
            <person name="van der Wel H."/>
            <person name="Katoh-Kurasawa M."/>
            <person name="Dinh C."/>
            <person name="Coutinho P.M."/>
            <person name="Saito T."/>
            <person name="Elias M."/>
            <person name="Schaap P."/>
            <person name="Kay R.R."/>
            <person name="Henrissat B."/>
            <person name="Eichinger L."/>
            <person name="Rivero F."/>
            <person name="Putnam N.H."/>
            <person name="West C.M."/>
            <person name="Loomis W.F."/>
            <person name="Chisholm R.L."/>
            <person name="Shaulsky G."/>
            <person name="Strassmann J.E."/>
            <person name="Queller D.C."/>
            <person name="Kuspa A."/>
            <person name="Grigoriev I.V."/>
        </authorList>
    </citation>
    <scope>NUCLEOTIDE SEQUENCE [LARGE SCALE GENOMIC DNA]</scope>
    <source>
        <strain evidence="3">QSDP1</strain>
    </source>
</reference>
<dbReference type="GeneID" id="10503832"/>
<dbReference type="OMA" id="QPNTHEL"/>
<dbReference type="KEGG" id="dpp:DICPUDRAFT_77327"/>
<dbReference type="RefSeq" id="XP_003286453.1">
    <property type="nucleotide sequence ID" value="XM_003286405.1"/>
</dbReference>
<gene>
    <name evidence="2" type="ORF">DICPUDRAFT_77327</name>
</gene>